<sequence length="442" mass="47956">MERRDLIKAMAAVGAYSLIPGLARAASGARKYEGVTLNVSTFSAAWPSLVRQWLPEFEALTGARVNLDTPSFPVYNQRADLELSTKGSAYDVVNVTFIYTSRWINAGWLTPLDDYIANPNLTAEDWNVKDFLPATLQAETGRDGKLYGVPYVVEGMLSGATRYDLIQQAGLAYPDTTDDLLKVLRAVNKKERVAGYITDNHYGWTFIPYLQAFGGNVFRNAPNDLYPTLDSPEAVAAADFFANLIREFGPNGGITYSADQALQSLKQGRVNFTDSSQTYLAQLGDARTSRIVQSTHVGPMVKGPAGRFPGMAVHALGIPVGSKNKEAAWAFIQWSLSKQNGTRAITAGYGSPTRRSDIDSSAFRAKQQINGIDLAQLSIDAIDQAGKGGYMAYRTVDVYPQVDQQINKAISLIASGQLSAKQAMSQAQAGAVADIRRSGLKI</sequence>
<dbReference type="RefSeq" id="WP_100703189.1">
    <property type="nucleotide sequence ID" value="NZ_MLFP01000009.1"/>
</dbReference>
<dbReference type="EMBL" id="PIQI01000026">
    <property type="protein sequence ID" value="PJZ04005.1"/>
    <property type="molecule type" value="Genomic_DNA"/>
</dbReference>
<dbReference type="Proteomes" id="UP000232062">
    <property type="component" value="Unassembled WGS sequence"/>
</dbReference>
<dbReference type="OrthoDB" id="9804061at2"/>
<accession>A0A2M9W906</accession>
<dbReference type="AlphaFoldDB" id="A0A2M9W906"/>
<comment type="similarity">
    <text evidence="2">Belongs to the bacterial solute-binding protein 1 family.</text>
</comment>
<evidence type="ECO:0000313" key="4">
    <source>
        <dbReference type="Proteomes" id="UP000232062"/>
    </source>
</evidence>
<dbReference type="PANTHER" id="PTHR43649:SF12">
    <property type="entry name" value="DIACETYLCHITOBIOSE BINDING PROTEIN DASA"/>
    <property type="match status" value="1"/>
</dbReference>
<dbReference type="Pfam" id="PF01547">
    <property type="entry name" value="SBP_bac_1"/>
    <property type="match status" value="1"/>
</dbReference>
<dbReference type="STRING" id="1076549.HA45_13240"/>
<dbReference type="Gene3D" id="3.40.190.10">
    <property type="entry name" value="Periplasmic binding protein-like II"/>
    <property type="match status" value="2"/>
</dbReference>
<dbReference type="GO" id="GO:0030313">
    <property type="term" value="C:cell envelope"/>
    <property type="evidence" value="ECO:0007669"/>
    <property type="project" value="UniProtKB-ARBA"/>
</dbReference>
<keyword evidence="4" id="KW-1185">Reference proteome</keyword>
<gene>
    <name evidence="3" type="ORF">PRCB_19110</name>
</gene>
<protein>
    <submittedName>
        <fullName evidence="3">ABC transporter substrate-binding protein</fullName>
    </submittedName>
</protein>
<evidence type="ECO:0000256" key="1">
    <source>
        <dbReference type="ARBA" id="ARBA00004418"/>
    </source>
</evidence>
<dbReference type="GO" id="GO:0042597">
    <property type="term" value="C:periplasmic space"/>
    <property type="evidence" value="ECO:0007669"/>
    <property type="project" value="UniProtKB-SubCell"/>
</dbReference>
<evidence type="ECO:0000313" key="3">
    <source>
        <dbReference type="EMBL" id="PJZ04005.1"/>
    </source>
</evidence>
<dbReference type="SUPFAM" id="SSF53850">
    <property type="entry name" value="Periplasmic binding protein-like II"/>
    <property type="match status" value="1"/>
</dbReference>
<name>A0A2M9W906_9GAMM</name>
<evidence type="ECO:0000256" key="2">
    <source>
        <dbReference type="ARBA" id="ARBA00008520"/>
    </source>
</evidence>
<comment type="subcellular location">
    <subcellularLocation>
        <location evidence="1">Periplasm</location>
    </subcellularLocation>
</comment>
<reference evidence="3 4" key="1">
    <citation type="submission" date="2017-11" db="EMBL/GenBank/DDBJ databases">
        <title>The genome sequence of Pantoea rodasii DSM 26611.</title>
        <authorList>
            <person name="Gao J."/>
            <person name="Mao X."/>
            <person name="Sun J."/>
        </authorList>
    </citation>
    <scope>NUCLEOTIDE SEQUENCE [LARGE SCALE GENOMIC DNA]</scope>
    <source>
        <strain evidence="3 4">DSM 26611</strain>
    </source>
</reference>
<dbReference type="PANTHER" id="PTHR43649">
    <property type="entry name" value="ARABINOSE-BINDING PROTEIN-RELATED"/>
    <property type="match status" value="1"/>
</dbReference>
<comment type="caution">
    <text evidence="3">The sequence shown here is derived from an EMBL/GenBank/DDBJ whole genome shotgun (WGS) entry which is preliminary data.</text>
</comment>
<organism evidence="3 4">
    <name type="scientific">Pantoea rodasii</name>
    <dbReference type="NCBI Taxonomy" id="1076549"/>
    <lineage>
        <taxon>Bacteria</taxon>
        <taxon>Pseudomonadati</taxon>
        <taxon>Pseudomonadota</taxon>
        <taxon>Gammaproteobacteria</taxon>
        <taxon>Enterobacterales</taxon>
        <taxon>Erwiniaceae</taxon>
        <taxon>Pantoea</taxon>
    </lineage>
</organism>
<proteinExistence type="inferred from homology"/>
<dbReference type="InterPro" id="IPR006059">
    <property type="entry name" value="SBP"/>
</dbReference>
<dbReference type="InterPro" id="IPR050490">
    <property type="entry name" value="Bact_solute-bd_prot1"/>
</dbReference>